<proteinExistence type="predicted"/>
<keyword evidence="2" id="KW-0472">Membrane</keyword>
<reference key="1">
    <citation type="submission" date="2010-11" db="EMBL/GenBank/DDBJ databases">
        <title>The complete sequence of chromosome of Isophaera pallida ATCC 43644.</title>
        <authorList>
            <consortium name="US DOE Joint Genome Institute (JGI-PGF)"/>
            <person name="Lucas S."/>
            <person name="Copeland A."/>
            <person name="Lapidus A."/>
            <person name="Bruce D."/>
            <person name="Goodwin L."/>
            <person name="Pitluck S."/>
            <person name="Kyrpides N."/>
            <person name="Mavromatis K."/>
            <person name="Pagani I."/>
            <person name="Ivanova N."/>
            <person name="Saunders E."/>
            <person name="Brettin T."/>
            <person name="Detter J.C."/>
            <person name="Han C."/>
            <person name="Tapia R."/>
            <person name="Land M."/>
            <person name="Hauser L."/>
            <person name="Markowitz V."/>
            <person name="Cheng J.-F."/>
            <person name="Hugenholtz P."/>
            <person name="Woyke T."/>
            <person name="Wu D."/>
            <person name="Eisen J.A."/>
        </authorList>
    </citation>
    <scope>NUCLEOTIDE SEQUENCE</scope>
    <source>
        <strain>ATCC 43644</strain>
    </source>
</reference>
<dbReference type="InParanoid" id="E8R356"/>
<name>E8R356_ISOPI</name>
<feature type="compositionally biased region" description="Low complexity" evidence="1">
    <location>
        <begin position="139"/>
        <end position="154"/>
    </location>
</feature>
<dbReference type="AlphaFoldDB" id="E8R356"/>
<feature type="region of interest" description="Disordered" evidence="1">
    <location>
        <begin position="114"/>
        <end position="163"/>
    </location>
</feature>
<keyword evidence="2" id="KW-0812">Transmembrane</keyword>
<feature type="region of interest" description="Disordered" evidence="1">
    <location>
        <begin position="20"/>
        <end position="53"/>
    </location>
</feature>
<dbReference type="STRING" id="575540.Isop_1995"/>
<dbReference type="KEGG" id="ipa:Isop_1995"/>
<dbReference type="HOGENOM" id="CLU_926781_0_0_0"/>
<feature type="transmembrane region" description="Helical" evidence="2">
    <location>
        <begin position="264"/>
        <end position="284"/>
    </location>
</feature>
<reference evidence="3 4" key="2">
    <citation type="journal article" date="2011" name="Stand. Genomic Sci.">
        <title>Complete genome sequence of Isosphaera pallida type strain (IS1B).</title>
        <authorList>
            <consortium name="US DOE Joint Genome Institute (JGI-PGF)"/>
            <person name="Goker M."/>
            <person name="Cleland D."/>
            <person name="Saunders E."/>
            <person name="Lapidus A."/>
            <person name="Nolan M."/>
            <person name="Lucas S."/>
            <person name="Hammon N."/>
            <person name="Deshpande S."/>
            <person name="Cheng J.F."/>
            <person name="Tapia R."/>
            <person name="Han C."/>
            <person name="Goodwin L."/>
            <person name="Pitluck S."/>
            <person name="Liolios K."/>
            <person name="Pagani I."/>
            <person name="Ivanova N."/>
            <person name="Mavromatis K."/>
            <person name="Pati A."/>
            <person name="Chen A."/>
            <person name="Palaniappan K."/>
            <person name="Land M."/>
            <person name="Hauser L."/>
            <person name="Chang Y.J."/>
            <person name="Jeffries C.D."/>
            <person name="Detter J.C."/>
            <person name="Beck B."/>
            <person name="Woyke T."/>
            <person name="Bristow J."/>
            <person name="Eisen J.A."/>
            <person name="Markowitz V."/>
            <person name="Hugenholtz P."/>
            <person name="Kyrpides N.C."/>
            <person name="Klenk H.P."/>
        </authorList>
    </citation>
    <scope>NUCLEOTIDE SEQUENCE [LARGE SCALE GENOMIC DNA]</scope>
    <source>
        <strain evidence="4">ATCC 43644 / DSM 9630 / IS1B</strain>
    </source>
</reference>
<sequence>MLYLTLSVLLAWSRGETMITPESTTPPVPTPPSPFASLETALPPPPFGVREDRGRDSVLRTAPVGWNRPWFSKSDVDSTQDGGRTIDPAVVHPLAESLADRFAAWPFQPGGKTRAATPWSLPQPPLEYLLPPDPSKATNSDSNAWDSDSNAAANVTARSSTQTNATRSFNPAITFLDLVPPEDRDRDGFGVAPFGVVPLITADPPRLNLDILESGTVWGDTIPVLILQKKTLQDQPAPQRDAGGSNAAESSLPHNASRDAGRSGMLLLGLGGGLTLGLFILRGLGPVAWTRRLASVPRAR</sequence>
<evidence type="ECO:0000313" key="4">
    <source>
        <dbReference type="Proteomes" id="UP000008631"/>
    </source>
</evidence>
<protein>
    <submittedName>
        <fullName evidence="3">Uncharacterized protein</fullName>
    </submittedName>
</protein>
<evidence type="ECO:0000256" key="2">
    <source>
        <dbReference type="SAM" id="Phobius"/>
    </source>
</evidence>
<dbReference type="RefSeq" id="WP_013564863.1">
    <property type="nucleotide sequence ID" value="NC_014962.1"/>
</dbReference>
<accession>E8R356</accession>
<organism evidence="3 4">
    <name type="scientific">Isosphaera pallida (strain ATCC 43644 / DSM 9630 / IS1B)</name>
    <dbReference type="NCBI Taxonomy" id="575540"/>
    <lineage>
        <taxon>Bacteria</taxon>
        <taxon>Pseudomonadati</taxon>
        <taxon>Planctomycetota</taxon>
        <taxon>Planctomycetia</taxon>
        <taxon>Isosphaerales</taxon>
        <taxon>Isosphaeraceae</taxon>
        <taxon>Isosphaera</taxon>
    </lineage>
</organism>
<evidence type="ECO:0000313" key="3">
    <source>
        <dbReference type="EMBL" id="ADV62575.1"/>
    </source>
</evidence>
<keyword evidence="4" id="KW-1185">Reference proteome</keyword>
<keyword evidence="2" id="KW-1133">Transmembrane helix</keyword>
<feature type="region of interest" description="Disordered" evidence="1">
    <location>
        <begin position="232"/>
        <end position="256"/>
    </location>
</feature>
<dbReference type="Proteomes" id="UP000008631">
    <property type="component" value="Chromosome"/>
</dbReference>
<dbReference type="EMBL" id="CP002353">
    <property type="protein sequence ID" value="ADV62575.1"/>
    <property type="molecule type" value="Genomic_DNA"/>
</dbReference>
<feature type="compositionally biased region" description="Pro residues" evidence="1">
    <location>
        <begin position="24"/>
        <end position="34"/>
    </location>
</feature>
<gene>
    <name evidence="3" type="ordered locus">Isop_1995</name>
</gene>
<evidence type="ECO:0000256" key="1">
    <source>
        <dbReference type="SAM" id="MobiDB-lite"/>
    </source>
</evidence>